<sequence>MEISLLGLLLWCFHLEPLWAAGIFQHQLAAPTKTRTPKAKEWMPPSSASLASPFTWVPTPNMDKNDPEGSEAAVAFLYSGDSSRLSQANCTQRFEARDVGKASSPPLALHSSLRSAIETLTHATNFLNMVFQTNDIRESSVKEDVEWYHALVRSIMEGDSQVYRAMLTFDAHPVSSKPQLMLQATKENNEILLQDLSIYAESLRNLTWENEWYNFFRFQKSPTLFKRILSNDLKTLDTPKWSRGDSYVMDTDHIKWSPPFLECEDGKFLASWMVTLSSSFYGLKPDLKPEFKGVVRMDVKIRNIDINQCASGQGWFANTHQCDLNSTKCVPQENQGFILGRYLCPCKPGFYRLSRPFVSSRKRSSQYAGQYGTVDSGNLLECRPCQEGCTTCIDDMPCLIKEDWSLRAAILAFQAFCMLAVFLSMLISYHFRKSKRIRASGVILLETILFGSLLLYFPVFILYFKPSIFRCIVLRWVRMLGFAIVYGTITLKLYRVLKVFLSRTAQRVPYMTSGRVLKMLALILLLVLWFLAAWTVGMLENIEKNIPLVVRSQTTNGLQFYICDHDRWDYMMVVAEMLFLFWGSFLCYATRTVPSAFHEPRYMGIALHNELIISATFHVVRFLMVPSLHPDWTLLLFFIHTHITTTLTLALLFIPKLFQGLPLREQLAAEVYEDELDMRRSGSYLNSSITSAWSEHSLDPDDIRDELKKLYTQLEVHKTKKMTANNPHLQKKRSSKRGIGRSLMRRITEIPESMSRQCSKEERDGSSSRGTRSRSGSYKRRHLDSGSSSMKLKDDFSSKRKVAPSLKKSHSTYDHMRDVKENNLSARHDNCKEAPLLDSLMRKKLAKKASERSNSDCLDDSAPLVYKSASAHNLSANKKPLQPKPSPLQKSLSVATSAKEKALLLTSRAYLEERDRQTQEKKARAAEDSAMESKASGHTKITNVASNLVTKRRQRDDASEATAESLLEDSGSIEDATCLAEADSASTTAPPTPGESRMQKHVTYAPNRSYSEHISDSAGKRHQASKKTPPEPPVRQQSLGHSLERTDQALALTQSLKRDSKGSPTLGDVRPWESMESPAKSEAERSRKASEDAPLPSPVGLQRLASIAAEVCPWEVMEVPSKKDPQGSEMDSQNDSPEKQPQISIPKSSMKSLSLAIKAFNRSRIKASVKARRDSEESLRKTEKPKLAEIVSLSVGGTPRQQETSRSPEESRAKVPSRQASICPWDEEDIPPSPQKKSPSKAFEVCPSEMSQDGIMLGRAGSSEAMAPKSSGKISPVILEETKSQWESTWRSLDTDQNAEDKTSKYALMVPRTDKKKAAAYPWEVAEAIASSRETSTALPRDEPITDGYKKGASSKEALQSVSQEKVSSLHDSRDSKEIEKSPELPEVDQKKPKSMEIDKAQICPWETEEVSTSDKALICPWDVEEPPVEMSPVGDKDLFSKETSRTQRAVAVEKISDQVDSICPWESMELPAKTEDAKSMATCRTPEDGTNIRIVICPWEETSDDFLLMDQLDQDPGEESKGAERTKPRSPISEEISDIPSRKWDKEGSPQDSICPWENAGAEEANTEIAAKIPDLPKVVLKTSSSVESKKAAVCPWEAEDIEIDSKAAICPWEVTLAPSDRRTSAHDKGEASKRTGDIMATSPEMASSPRESICPWETMGAHDIPSETGTKSPDQSKVARRESSSTDSFKAEVCPWEIQETDSSTKADVCPWEEPESLLSKRSTSKGDRALERERTTPPKETEPFKATEKAISPQESVCPWETINPSEVFIKPEMSKAPSKKSESVESLRAEICPWEVTKSLPDKNALSISNQDSTCATPKPTEKLISPREEVCPWESTEVEEPSQSGGRSPASRKSDSIESLRAVVCPWETSEEDLSTVDVHQCTAEKAPLEKQQLSHDPVESPKGKTDRALRSPGAKKAGGEIAFKKMEKSKSHQDTVCAWGSMDFEKPSAKSTRSLDLFLVGYKKHDSVESLKAEICPWDFQEIHTRAEICPWEVYEGPPESDTSRKDKGRNSTDETDTRPMGWWKAMEKAGSPRESISHWDSIELLSGRSPVRSKAGSSKSDSVESLRAEVCPWEVEEEESDSKMPTSKTEPVLITKVVLKQDTSRALKGRRLSTSPDRKNAGGPGASRKIEKAHSHHELASKSTEELSIKQSSKSFDLSKVGSQKSDSTESLRAEVCPWESQEFESITKMEDFPWEPADVPLEKKLSRKYISRTSLADTKAARKGPRDTPRVLASSHSAGSLIKKSDSSESRRTEICPWEADSPEVPLKEEICPWETATGLVTETEKQATCTDRTEAPPAGEKTPQSKPEGLARHRPLCRTYPESMLPKGISKGPRATAAAKTGSDGAMADICPWDDPAADRKDYMAISKAFSEASLWGAGGHGSTLARGQRGDKPQAREAKSPRQAKSVASPWDSD</sequence>
<feature type="compositionally biased region" description="Basic and acidic residues" evidence="17">
    <location>
        <begin position="1541"/>
        <end position="1550"/>
    </location>
</feature>
<dbReference type="PROSITE" id="PS50259">
    <property type="entry name" value="G_PROTEIN_RECEP_F3_4"/>
    <property type="match status" value="1"/>
</dbReference>
<feature type="chain" id="PRO_5046495484" evidence="19">
    <location>
        <begin position="21"/>
        <end position="2424"/>
    </location>
</feature>
<evidence type="ECO:0000259" key="20">
    <source>
        <dbReference type="PROSITE" id="PS50259"/>
    </source>
</evidence>
<feature type="compositionally biased region" description="Basic and acidic residues" evidence="17">
    <location>
        <begin position="1368"/>
        <end position="1396"/>
    </location>
</feature>
<dbReference type="InterPro" id="IPR017978">
    <property type="entry name" value="GPCR_3_C"/>
</dbReference>
<keyword evidence="7" id="KW-0770">Synapse</keyword>
<feature type="compositionally biased region" description="Basic residues" evidence="17">
    <location>
        <begin position="729"/>
        <end position="739"/>
    </location>
</feature>
<keyword evidence="5 19" id="KW-0732">Signal</keyword>
<feature type="compositionally biased region" description="Basic and acidic residues" evidence="17">
    <location>
        <begin position="2135"/>
        <end position="2155"/>
    </location>
</feature>
<feature type="compositionally biased region" description="Basic and acidic residues" evidence="17">
    <location>
        <begin position="2251"/>
        <end position="2262"/>
    </location>
</feature>
<feature type="region of interest" description="Disordered" evidence="17">
    <location>
        <begin position="1512"/>
        <end position="1558"/>
    </location>
</feature>
<evidence type="ECO:0000256" key="13">
    <source>
        <dbReference type="ARBA" id="ARBA00023224"/>
    </source>
</evidence>
<evidence type="ECO:0000256" key="11">
    <source>
        <dbReference type="ARBA" id="ARBA00023170"/>
    </source>
</evidence>
<feature type="region of interest" description="Disordered" evidence="17">
    <location>
        <begin position="2290"/>
        <end position="2366"/>
    </location>
</feature>
<evidence type="ECO:0000256" key="17">
    <source>
        <dbReference type="SAM" id="MobiDB-lite"/>
    </source>
</evidence>
<comment type="subcellular location">
    <subcellularLocation>
        <location evidence="1">Cell projection</location>
        <location evidence="1">Neuron projection</location>
    </subcellularLocation>
    <subcellularLocation>
        <location evidence="16">Postsynaptic cell membrane</location>
        <topology evidence="16">Multi-pass membrane protein</topology>
    </subcellularLocation>
</comment>
<evidence type="ECO:0000256" key="9">
    <source>
        <dbReference type="ARBA" id="ARBA00023136"/>
    </source>
</evidence>
<feature type="compositionally biased region" description="Basic and acidic residues" evidence="17">
    <location>
        <begin position="2398"/>
        <end position="2410"/>
    </location>
</feature>
<evidence type="ECO:0000256" key="10">
    <source>
        <dbReference type="ARBA" id="ARBA00023157"/>
    </source>
</evidence>
<keyword evidence="14" id="KW-0628">Postsynaptic cell membrane</keyword>
<dbReference type="InterPro" id="IPR054714">
    <property type="entry name" value="GPR158_179_extracellular"/>
</dbReference>
<dbReference type="Pfam" id="PF00003">
    <property type="entry name" value="7tm_3"/>
    <property type="match status" value="1"/>
</dbReference>
<keyword evidence="3" id="KW-1003">Cell membrane</keyword>
<feature type="signal peptide" evidence="19">
    <location>
        <begin position="1"/>
        <end position="20"/>
    </location>
</feature>
<reference evidence="22" key="1">
    <citation type="submission" date="2025-08" db="UniProtKB">
        <authorList>
            <consortium name="RefSeq"/>
        </authorList>
    </citation>
    <scope>IDENTIFICATION</scope>
</reference>
<comment type="similarity">
    <text evidence="2">Belongs to the G-protein coupled receptor 3 family.</text>
</comment>
<evidence type="ECO:0000256" key="8">
    <source>
        <dbReference type="ARBA" id="ARBA00023040"/>
    </source>
</evidence>
<evidence type="ECO:0000256" key="6">
    <source>
        <dbReference type="ARBA" id="ARBA00022989"/>
    </source>
</evidence>
<feature type="region of interest" description="Disordered" evidence="17">
    <location>
        <begin position="718"/>
        <end position="815"/>
    </location>
</feature>
<gene>
    <name evidence="22" type="primary">GPR179</name>
</gene>
<evidence type="ECO:0000256" key="5">
    <source>
        <dbReference type="ARBA" id="ARBA00022729"/>
    </source>
</evidence>
<feature type="region of interest" description="Disordered" evidence="17">
    <location>
        <begin position="2000"/>
        <end position="2029"/>
    </location>
</feature>
<feature type="compositionally biased region" description="Basic and acidic residues" evidence="17">
    <location>
        <begin position="2008"/>
        <end position="2024"/>
    </location>
</feature>
<feature type="domain" description="G-protein coupled receptors family 3 profile" evidence="20">
    <location>
        <begin position="406"/>
        <end position="658"/>
    </location>
</feature>
<dbReference type="InterPro" id="IPR043458">
    <property type="entry name" value="GPR158/179"/>
</dbReference>
<keyword evidence="10" id="KW-1015">Disulfide bond</keyword>
<evidence type="ECO:0000256" key="15">
    <source>
        <dbReference type="ARBA" id="ARBA00023273"/>
    </source>
</evidence>
<feature type="compositionally biased region" description="Basic and acidic residues" evidence="17">
    <location>
        <begin position="1621"/>
        <end position="1638"/>
    </location>
</feature>
<dbReference type="RefSeq" id="XP_015267915.1">
    <property type="nucleotide sequence ID" value="XM_015412429.1"/>
</dbReference>
<feature type="compositionally biased region" description="Polar residues" evidence="17">
    <location>
        <begin position="1129"/>
        <end position="1150"/>
    </location>
</feature>
<keyword evidence="15" id="KW-0966">Cell projection</keyword>
<keyword evidence="6 18" id="KW-1133">Transmembrane helix</keyword>
<evidence type="ECO:0000256" key="19">
    <source>
        <dbReference type="SAM" id="SignalP"/>
    </source>
</evidence>
<feature type="compositionally biased region" description="Polar residues" evidence="17">
    <location>
        <begin position="1357"/>
        <end position="1367"/>
    </location>
</feature>
<feature type="transmembrane region" description="Helical" evidence="18">
    <location>
        <begin position="632"/>
        <end position="654"/>
    </location>
</feature>
<keyword evidence="21" id="KW-1185">Reference proteome</keyword>
<dbReference type="SUPFAM" id="SSF57184">
    <property type="entry name" value="Growth factor receptor domain"/>
    <property type="match status" value="1"/>
</dbReference>
<protein>
    <submittedName>
        <fullName evidence="22">Probable G-protein coupled receptor 179</fullName>
    </submittedName>
</protein>
<feature type="compositionally biased region" description="Polar residues" evidence="17">
    <location>
        <begin position="2156"/>
        <end position="2173"/>
    </location>
</feature>
<feature type="compositionally biased region" description="Basic and acidic residues" evidence="17">
    <location>
        <begin position="1824"/>
        <end position="1835"/>
    </location>
</feature>
<proteinExistence type="inferred from homology"/>
<feature type="region of interest" description="Disordered" evidence="17">
    <location>
        <begin position="1890"/>
        <end position="1933"/>
    </location>
</feature>
<feature type="compositionally biased region" description="Basic and acidic residues" evidence="17">
    <location>
        <begin position="1010"/>
        <end position="1019"/>
    </location>
</feature>
<keyword evidence="12" id="KW-0325">Glycoprotein</keyword>
<feature type="compositionally biased region" description="Polar residues" evidence="17">
    <location>
        <begin position="1810"/>
        <end position="1820"/>
    </location>
</feature>
<evidence type="ECO:0000256" key="4">
    <source>
        <dbReference type="ARBA" id="ARBA00022692"/>
    </source>
</evidence>
<evidence type="ECO:0000256" key="16">
    <source>
        <dbReference type="ARBA" id="ARBA00034104"/>
    </source>
</evidence>
<evidence type="ECO:0000256" key="1">
    <source>
        <dbReference type="ARBA" id="ARBA00004487"/>
    </source>
</evidence>
<feature type="compositionally biased region" description="Basic and acidic residues" evidence="17">
    <location>
        <begin position="1727"/>
        <end position="1751"/>
    </location>
</feature>
<dbReference type="CDD" id="cd15293">
    <property type="entry name" value="7tmC_GPR158-like"/>
    <property type="match status" value="1"/>
</dbReference>
<keyword evidence="8" id="KW-0297">G-protein coupled receptor</keyword>
<evidence type="ECO:0000256" key="3">
    <source>
        <dbReference type="ARBA" id="ARBA00022475"/>
    </source>
</evidence>
<feature type="region of interest" description="Disordered" evidence="17">
    <location>
        <begin position="1620"/>
        <end position="1761"/>
    </location>
</feature>
<evidence type="ECO:0000256" key="12">
    <source>
        <dbReference type="ARBA" id="ARBA00023180"/>
    </source>
</evidence>
<keyword evidence="4 18" id="KW-0812">Transmembrane</keyword>
<feature type="region of interest" description="Disordered" evidence="17">
    <location>
        <begin position="1330"/>
        <end position="1396"/>
    </location>
</feature>
<evidence type="ECO:0000313" key="22">
    <source>
        <dbReference type="RefSeq" id="XP_015267915.1"/>
    </source>
</evidence>
<feature type="region of interest" description="Disordered" evidence="17">
    <location>
        <begin position="1164"/>
        <end position="1276"/>
    </location>
</feature>
<feature type="compositionally biased region" description="Polar residues" evidence="17">
    <location>
        <begin position="939"/>
        <end position="949"/>
    </location>
</feature>
<dbReference type="Gene3D" id="3.30.450.20">
    <property type="entry name" value="PAS domain"/>
    <property type="match status" value="1"/>
</dbReference>
<feature type="transmembrane region" description="Helical" evidence="18">
    <location>
        <begin position="441"/>
        <end position="464"/>
    </location>
</feature>
<dbReference type="GeneID" id="107111466"/>
<feature type="region of interest" description="Disordered" evidence="17">
    <location>
        <begin position="1806"/>
        <end position="1863"/>
    </location>
</feature>
<feature type="compositionally biased region" description="Basic and acidic residues" evidence="17">
    <location>
        <begin position="1171"/>
        <end position="1187"/>
    </location>
</feature>
<feature type="region of interest" description="Disordered" evidence="17">
    <location>
        <begin position="2220"/>
        <end position="2268"/>
    </location>
</feature>
<evidence type="ECO:0000313" key="21">
    <source>
        <dbReference type="Proteomes" id="UP000694871"/>
    </source>
</evidence>
<dbReference type="Pfam" id="PF22572">
    <property type="entry name" value="GPR158_179_EC"/>
    <property type="match status" value="1"/>
</dbReference>
<feature type="compositionally biased region" description="Basic and acidic residues" evidence="17">
    <location>
        <begin position="913"/>
        <end position="927"/>
    </location>
</feature>
<organism evidence="21 22">
    <name type="scientific">Gekko japonicus</name>
    <name type="common">Schlegel's Japanese gecko</name>
    <dbReference type="NCBI Taxonomy" id="146911"/>
    <lineage>
        <taxon>Eukaryota</taxon>
        <taxon>Metazoa</taxon>
        <taxon>Chordata</taxon>
        <taxon>Craniata</taxon>
        <taxon>Vertebrata</taxon>
        <taxon>Euteleostomi</taxon>
        <taxon>Lepidosauria</taxon>
        <taxon>Squamata</taxon>
        <taxon>Bifurcata</taxon>
        <taxon>Gekkota</taxon>
        <taxon>Gekkonidae</taxon>
        <taxon>Gekkoninae</taxon>
        <taxon>Gekko</taxon>
    </lineage>
</organism>
<feature type="region of interest" description="Disordered" evidence="17">
    <location>
        <begin position="913"/>
        <end position="1150"/>
    </location>
</feature>
<keyword evidence="11 22" id="KW-0675">Receptor</keyword>
<feature type="transmembrane region" description="Helical" evidence="18">
    <location>
        <begin position="516"/>
        <end position="537"/>
    </location>
</feature>
<evidence type="ECO:0000256" key="14">
    <source>
        <dbReference type="ARBA" id="ARBA00023257"/>
    </source>
</evidence>
<feature type="compositionally biased region" description="Low complexity" evidence="17">
    <location>
        <begin position="767"/>
        <end position="776"/>
    </location>
</feature>
<evidence type="ECO:0000256" key="7">
    <source>
        <dbReference type="ARBA" id="ARBA00023018"/>
    </source>
</evidence>
<name>A0ABM1K2H8_GEKJA</name>
<feature type="compositionally biased region" description="Basic residues" evidence="17">
    <location>
        <begin position="799"/>
        <end position="810"/>
    </location>
</feature>
<evidence type="ECO:0000256" key="2">
    <source>
        <dbReference type="ARBA" id="ARBA00007242"/>
    </source>
</evidence>
<feature type="compositionally biased region" description="Basic and acidic residues" evidence="17">
    <location>
        <begin position="1079"/>
        <end position="1091"/>
    </location>
</feature>
<feature type="region of interest" description="Disordered" evidence="17">
    <location>
        <begin position="2383"/>
        <end position="2424"/>
    </location>
</feature>
<keyword evidence="13" id="KW-0807">Transducer</keyword>
<dbReference type="InterPro" id="IPR009030">
    <property type="entry name" value="Growth_fac_rcpt_cys_sf"/>
</dbReference>
<accession>A0ABM1K2H8</accession>
<feature type="transmembrane region" description="Helical" evidence="18">
    <location>
        <begin position="570"/>
        <end position="590"/>
    </location>
</feature>
<feature type="region of interest" description="Disordered" evidence="17">
    <location>
        <begin position="2054"/>
        <end position="2182"/>
    </location>
</feature>
<dbReference type="PANTHER" id="PTHR32546">
    <property type="entry name" value="G-PROTEIN COUPLED RECEPTOR 158-RELATED"/>
    <property type="match status" value="1"/>
</dbReference>
<dbReference type="Proteomes" id="UP000694871">
    <property type="component" value="Unplaced"/>
</dbReference>
<keyword evidence="9 18" id="KW-0472">Membrane</keyword>
<feature type="compositionally biased region" description="Basic and acidic residues" evidence="17">
    <location>
        <begin position="1340"/>
        <end position="1350"/>
    </location>
</feature>
<feature type="compositionally biased region" description="Basic and acidic residues" evidence="17">
    <location>
        <begin position="1892"/>
        <end position="1915"/>
    </location>
</feature>
<dbReference type="PANTHER" id="PTHR32546:SF7">
    <property type="entry name" value="G-PROTEIN COUPLED RECEPTOR 179-RELATED"/>
    <property type="match status" value="1"/>
</dbReference>
<evidence type="ECO:0000256" key="18">
    <source>
        <dbReference type="SAM" id="Phobius"/>
    </source>
</evidence>
<feature type="compositionally biased region" description="Basic and acidic residues" evidence="17">
    <location>
        <begin position="1519"/>
        <end position="1528"/>
    </location>
</feature>
<feature type="transmembrane region" description="Helical" evidence="18">
    <location>
        <begin position="476"/>
        <end position="495"/>
    </location>
</feature>
<feature type="transmembrane region" description="Helical" evidence="18">
    <location>
        <begin position="404"/>
        <end position="429"/>
    </location>
</feature>